<proteinExistence type="predicted"/>
<dbReference type="EC" id="2.7.11.1" evidence="1"/>
<dbReference type="GO" id="GO:0005524">
    <property type="term" value="F:ATP binding"/>
    <property type="evidence" value="ECO:0007669"/>
    <property type="project" value="UniProtKB-KW"/>
</dbReference>
<evidence type="ECO:0000256" key="8">
    <source>
        <dbReference type="ARBA" id="ARBA00048679"/>
    </source>
</evidence>
<dbReference type="PROSITE" id="PS00108">
    <property type="entry name" value="PROTEIN_KINASE_ST"/>
    <property type="match status" value="1"/>
</dbReference>
<dbReference type="Pfam" id="PF00069">
    <property type="entry name" value="Pkinase"/>
    <property type="match status" value="1"/>
</dbReference>
<evidence type="ECO:0000259" key="10">
    <source>
        <dbReference type="PROSITE" id="PS50011"/>
    </source>
</evidence>
<dbReference type="InterPro" id="IPR006073">
    <property type="entry name" value="GTP-bd"/>
</dbReference>
<gene>
    <name evidence="11" type="ORF">F6J89_09370</name>
</gene>
<comment type="catalytic activity">
    <reaction evidence="7">
        <text>L-threonyl-[protein] + ATP = O-phospho-L-threonyl-[protein] + ADP + H(+)</text>
        <dbReference type="Rhea" id="RHEA:46608"/>
        <dbReference type="Rhea" id="RHEA-COMP:11060"/>
        <dbReference type="Rhea" id="RHEA-COMP:11605"/>
        <dbReference type="ChEBI" id="CHEBI:15378"/>
        <dbReference type="ChEBI" id="CHEBI:30013"/>
        <dbReference type="ChEBI" id="CHEBI:30616"/>
        <dbReference type="ChEBI" id="CHEBI:61977"/>
        <dbReference type="ChEBI" id="CHEBI:456216"/>
        <dbReference type="EC" id="2.7.11.1"/>
    </reaction>
</comment>
<evidence type="ECO:0000256" key="7">
    <source>
        <dbReference type="ARBA" id="ARBA00047899"/>
    </source>
</evidence>
<dbReference type="SUPFAM" id="SSF52540">
    <property type="entry name" value="P-loop containing nucleoside triphosphate hydrolases"/>
    <property type="match status" value="1"/>
</dbReference>
<sequence>MIYPGLLLQERYQVIKPMRRGGFGDTWEVDDGGTRKVLKVLYKNFPQVVELFKREAEVLNKLRHPGIPKVESDGYFIFKVEGTNELVHCLVMEKVEGSNLYEWLQLNQPISQEQAIAWLRQLVAILAQVHAQNYFHRDIKPSNIMLRPDGQLVLIDFGAVRQITETHIIKLEVEAVTKIYSQGYTAPEQFRGQAIPQSDFFALGRSFVYLLTGKQPTAFEEKPHTFELDPQSWRKSAPQLSKDLTDLIDELMEPSLEKRPQNADEILYRLAILSIESSIHPSLEDLPKPLKFGAKQLLKHELQRTLKQIRTPKIALYGRAGTGKSSLINAILGERRAEVSVARRGTLQHNSNLYYRDGWKINFVDSRGVNDTESKIAFQQAIDYIVNEQVDILLFVIPVDERNVEGDIEFLQALKLFHRQKHKTKLPVILVLNKIDRIEPGCWYPPYNLSLDSTIDFRKPKTLKEAKEANIRECIQARLNEYSGLIDTYVPICAKWNEWEDTRYNIDELALNIYNYLPDESARCGFGGAAADTSLKKAIASKFTSAAAWLAFFAVLVPIFDLERVLLIQKRLVNMIAQIAGTNQEKSQLAEKFLQKLETKPTIGRSSALSTTLAIGEAAIHYFIDQEQTKQVKKTFSQEKERLEPEFQAAFQAGNKEIYKRLKEIDVELHKRYGVKRIYDDQQEFTTF</sequence>
<keyword evidence="9" id="KW-1133">Transmembrane helix</keyword>
<dbReference type="GO" id="GO:0005525">
    <property type="term" value="F:GTP binding"/>
    <property type="evidence" value="ECO:0007669"/>
    <property type="project" value="InterPro"/>
</dbReference>
<dbReference type="PROSITE" id="PS50011">
    <property type="entry name" value="PROTEIN_KINASE_DOM"/>
    <property type="match status" value="1"/>
</dbReference>
<keyword evidence="6" id="KW-0067">ATP-binding</keyword>
<keyword evidence="2" id="KW-0723">Serine/threonine-protein kinase</keyword>
<evidence type="ECO:0000256" key="1">
    <source>
        <dbReference type="ARBA" id="ARBA00012513"/>
    </source>
</evidence>
<dbReference type="GO" id="GO:0004674">
    <property type="term" value="F:protein serine/threonine kinase activity"/>
    <property type="evidence" value="ECO:0007669"/>
    <property type="project" value="UniProtKB-KW"/>
</dbReference>
<dbReference type="AlphaFoldDB" id="A0A6B3NCP2"/>
<protein>
    <recommendedName>
        <fullName evidence="1">non-specific serine/threonine protein kinase</fullName>
        <ecNumber evidence="1">2.7.11.1</ecNumber>
    </recommendedName>
</protein>
<comment type="catalytic activity">
    <reaction evidence="8">
        <text>L-seryl-[protein] + ATP = O-phospho-L-seryl-[protein] + ADP + H(+)</text>
        <dbReference type="Rhea" id="RHEA:17989"/>
        <dbReference type="Rhea" id="RHEA-COMP:9863"/>
        <dbReference type="Rhea" id="RHEA-COMP:11604"/>
        <dbReference type="ChEBI" id="CHEBI:15378"/>
        <dbReference type="ChEBI" id="CHEBI:29999"/>
        <dbReference type="ChEBI" id="CHEBI:30616"/>
        <dbReference type="ChEBI" id="CHEBI:83421"/>
        <dbReference type="ChEBI" id="CHEBI:456216"/>
        <dbReference type="EC" id="2.7.11.1"/>
    </reaction>
</comment>
<dbReference type="EMBL" id="JAAHFQ010000138">
    <property type="protein sequence ID" value="NER27824.1"/>
    <property type="molecule type" value="Genomic_DNA"/>
</dbReference>
<keyword evidence="3" id="KW-0808">Transferase</keyword>
<dbReference type="SUPFAM" id="SSF56112">
    <property type="entry name" value="Protein kinase-like (PK-like)"/>
    <property type="match status" value="1"/>
</dbReference>
<organism evidence="11">
    <name type="scientific">Symploca sp. SIO1C4</name>
    <dbReference type="NCBI Taxonomy" id="2607765"/>
    <lineage>
        <taxon>Bacteria</taxon>
        <taxon>Bacillati</taxon>
        <taxon>Cyanobacteriota</taxon>
        <taxon>Cyanophyceae</taxon>
        <taxon>Coleofasciculales</taxon>
        <taxon>Coleofasciculaceae</taxon>
        <taxon>Symploca</taxon>
    </lineage>
</organism>
<dbReference type="InterPro" id="IPR000719">
    <property type="entry name" value="Prot_kinase_dom"/>
</dbReference>
<accession>A0A6B3NCP2</accession>
<dbReference type="CDD" id="cd00882">
    <property type="entry name" value="Ras_like_GTPase"/>
    <property type="match status" value="1"/>
</dbReference>
<dbReference type="Pfam" id="PF01926">
    <property type="entry name" value="MMR_HSR1"/>
    <property type="match status" value="1"/>
</dbReference>
<keyword evidence="9" id="KW-0812">Transmembrane</keyword>
<feature type="transmembrane region" description="Helical" evidence="9">
    <location>
        <begin position="543"/>
        <end position="562"/>
    </location>
</feature>
<evidence type="ECO:0000256" key="5">
    <source>
        <dbReference type="ARBA" id="ARBA00022777"/>
    </source>
</evidence>
<evidence type="ECO:0000256" key="3">
    <source>
        <dbReference type="ARBA" id="ARBA00022679"/>
    </source>
</evidence>
<dbReference type="PANTHER" id="PTHR24363:SF0">
    <property type="entry name" value="SERINE_THREONINE KINASE LIKE DOMAIN CONTAINING 1"/>
    <property type="match status" value="1"/>
</dbReference>
<reference evidence="11" key="1">
    <citation type="submission" date="2019-11" db="EMBL/GenBank/DDBJ databases">
        <title>Genomic insights into an expanded diversity of filamentous marine cyanobacteria reveals the extraordinary biosynthetic potential of Moorea and Okeania.</title>
        <authorList>
            <person name="Ferreira Leao T."/>
            <person name="Wang M."/>
            <person name="Moss N."/>
            <person name="Da Silva R."/>
            <person name="Sanders J."/>
            <person name="Nurk S."/>
            <person name="Gurevich A."/>
            <person name="Humphrey G."/>
            <person name="Reher R."/>
            <person name="Zhu Q."/>
            <person name="Belda-Ferre P."/>
            <person name="Glukhov E."/>
            <person name="Rex R."/>
            <person name="Dorrestein P.C."/>
            <person name="Knight R."/>
            <person name="Pevzner P."/>
            <person name="Gerwick W.H."/>
            <person name="Gerwick L."/>
        </authorList>
    </citation>
    <scope>NUCLEOTIDE SEQUENCE</scope>
    <source>
        <strain evidence="11">SIO1C4</strain>
    </source>
</reference>
<dbReference type="InterPro" id="IPR008271">
    <property type="entry name" value="Ser/Thr_kinase_AS"/>
</dbReference>
<dbReference type="Gene3D" id="3.30.200.20">
    <property type="entry name" value="Phosphorylase Kinase, domain 1"/>
    <property type="match status" value="1"/>
</dbReference>
<evidence type="ECO:0000256" key="6">
    <source>
        <dbReference type="ARBA" id="ARBA00022840"/>
    </source>
</evidence>
<dbReference type="InterPro" id="IPR011009">
    <property type="entry name" value="Kinase-like_dom_sf"/>
</dbReference>
<keyword evidence="9" id="KW-0472">Membrane</keyword>
<comment type="caution">
    <text evidence="11">The sequence shown here is derived from an EMBL/GenBank/DDBJ whole genome shotgun (WGS) entry which is preliminary data.</text>
</comment>
<evidence type="ECO:0000256" key="9">
    <source>
        <dbReference type="SAM" id="Phobius"/>
    </source>
</evidence>
<evidence type="ECO:0000313" key="11">
    <source>
        <dbReference type="EMBL" id="NER27824.1"/>
    </source>
</evidence>
<feature type="domain" description="Protein kinase" evidence="10">
    <location>
        <begin position="12"/>
        <end position="283"/>
    </location>
</feature>
<dbReference type="Gene3D" id="3.40.50.300">
    <property type="entry name" value="P-loop containing nucleotide triphosphate hydrolases"/>
    <property type="match status" value="1"/>
</dbReference>
<evidence type="ECO:0000256" key="2">
    <source>
        <dbReference type="ARBA" id="ARBA00022527"/>
    </source>
</evidence>
<evidence type="ECO:0000256" key="4">
    <source>
        <dbReference type="ARBA" id="ARBA00022741"/>
    </source>
</evidence>
<dbReference type="PANTHER" id="PTHR24363">
    <property type="entry name" value="SERINE/THREONINE PROTEIN KINASE"/>
    <property type="match status" value="1"/>
</dbReference>
<dbReference type="InterPro" id="IPR027417">
    <property type="entry name" value="P-loop_NTPase"/>
</dbReference>
<dbReference type="SMART" id="SM00220">
    <property type="entry name" value="S_TKc"/>
    <property type="match status" value="1"/>
</dbReference>
<keyword evidence="4" id="KW-0547">Nucleotide-binding</keyword>
<dbReference type="Gene3D" id="1.10.510.10">
    <property type="entry name" value="Transferase(Phosphotransferase) domain 1"/>
    <property type="match status" value="1"/>
</dbReference>
<keyword evidence="5 11" id="KW-0418">Kinase</keyword>
<dbReference type="CDD" id="cd14014">
    <property type="entry name" value="STKc_PknB_like"/>
    <property type="match status" value="1"/>
</dbReference>
<name>A0A6B3NCP2_9CYAN</name>